<sequence length="565" mass="64207">MPKLLLGPLLRHTDTTSATIWVETDQPCTVTVSGPEPAPSAHTFTVAGHHYALVVIAGLTPATSTPYQVLLDDEQVWPLADSSYPPSRIRTFPEGGDPEFLLLFGSCRMPDSDDPKEMRTMGTDALAAYATRMHEQDERDWPDSLLLVGDQVYADDTTKATKEWISKRRDISKPPYGEVADFEEYTRLYHESWASPLARWLMSTVPTSMIFDDHDVRDDWNTSQAWRDEIERTSWWHDRERGALASYWIYQHIGNLAPDDLGDDEIYEKVVAQGRDGDAADLLREFADRARQEVNGRKGTRWSYRRDFGNVRMLVIDTRSGRILSGGVRSMVGDGEFEWIEQHADGTYDHLLIGSSLPWLMPHAISHIQSMNEVACRRPGWRGRLAEKFRQVSDLEHWPSFRASSDRLTRLILRIAKSDVASVSVLSGDVHHVYAARASFPEEVKAAVFQLTCSPVHNQVERLMRPLFVLAWWRPLAAVFRWLMFRSPHIDPMPVEWSKVSGPFFGNAIASLRIKGRHAEMVVEQAEGGRFAPRLKPLTTVVLTDDPNNPAASPGRRARWRSRRP</sequence>
<dbReference type="OrthoDB" id="9795624at2"/>
<feature type="compositionally biased region" description="Basic residues" evidence="1">
    <location>
        <begin position="556"/>
        <end position="565"/>
    </location>
</feature>
<comment type="caution">
    <text evidence="4">The sequence shown here is derived from an EMBL/GenBank/DDBJ whole genome shotgun (WGS) entry which is preliminary data.</text>
</comment>
<evidence type="ECO:0000256" key="1">
    <source>
        <dbReference type="SAM" id="MobiDB-lite"/>
    </source>
</evidence>
<keyword evidence="5" id="KW-1185">Reference proteome</keyword>
<dbReference type="STRING" id="1912961.BU204_20860"/>
<evidence type="ECO:0000259" key="3">
    <source>
        <dbReference type="Pfam" id="PF25077"/>
    </source>
</evidence>
<gene>
    <name evidence="4" type="ORF">BU204_20860</name>
</gene>
<dbReference type="Pfam" id="PF09423">
    <property type="entry name" value="PhoD"/>
    <property type="match status" value="1"/>
</dbReference>
<evidence type="ECO:0000313" key="5">
    <source>
        <dbReference type="Proteomes" id="UP000185596"/>
    </source>
</evidence>
<feature type="domain" description="DUF7800" evidence="3">
    <location>
        <begin position="1"/>
        <end position="89"/>
    </location>
</feature>
<dbReference type="InterPro" id="IPR018946">
    <property type="entry name" value="PhoD-like_MPP"/>
</dbReference>
<evidence type="ECO:0000259" key="2">
    <source>
        <dbReference type="Pfam" id="PF09423"/>
    </source>
</evidence>
<organism evidence="4 5">
    <name type="scientific">Actinophytocola xanthii</name>
    <dbReference type="NCBI Taxonomy" id="1912961"/>
    <lineage>
        <taxon>Bacteria</taxon>
        <taxon>Bacillati</taxon>
        <taxon>Actinomycetota</taxon>
        <taxon>Actinomycetes</taxon>
        <taxon>Pseudonocardiales</taxon>
        <taxon>Pseudonocardiaceae</taxon>
    </lineage>
</organism>
<proteinExistence type="predicted"/>
<dbReference type="RefSeq" id="WP_075127400.1">
    <property type="nucleotide sequence ID" value="NZ_MSIE01000039.1"/>
</dbReference>
<dbReference type="InterPro" id="IPR038607">
    <property type="entry name" value="PhoD-like_sf"/>
</dbReference>
<dbReference type="InterPro" id="IPR056702">
    <property type="entry name" value="DUF7800"/>
</dbReference>
<dbReference type="Gene3D" id="3.60.21.70">
    <property type="entry name" value="PhoD-like phosphatase"/>
    <property type="match status" value="1"/>
</dbReference>
<dbReference type="PANTHER" id="PTHR37031:SF2">
    <property type="entry name" value="PHOD-LIKE PHOSPHATASE METALLOPHOSPHATASE DOMAIN-CONTAINING PROTEIN"/>
    <property type="match status" value="1"/>
</dbReference>
<dbReference type="InterPro" id="IPR029052">
    <property type="entry name" value="Metallo-depent_PP-like"/>
</dbReference>
<feature type="region of interest" description="Disordered" evidence="1">
    <location>
        <begin position="543"/>
        <end position="565"/>
    </location>
</feature>
<reference evidence="4 5" key="1">
    <citation type="submission" date="2016-12" db="EMBL/GenBank/DDBJ databases">
        <title>The draft genome sequence of Actinophytocola sp. 11-183.</title>
        <authorList>
            <person name="Wang W."/>
            <person name="Yuan L."/>
        </authorList>
    </citation>
    <scope>NUCLEOTIDE SEQUENCE [LARGE SCALE GENOMIC DNA]</scope>
    <source>
        <strain evidence="4 5">11-183</strain>
    </source>
</reference>
<dbReference type="CDD" id="cd07389">
    <property type="entry name" value="MPP_PhoD"/>
    <property type="match status" value="1"/>
</dbReference>
<dbReference type="PANTHER" id="PTHR37031">
    <property type="entry name" value="METALLOPHOSPHATASE BINDING DOMAIN PROTEIN"/>
    <property type="match status" value="1"/>
</dbReference>
<evidence type="ECO:0000313" key="4">
    <source>
        <dbReference type="EMBL" id="OLF15573.1"/>
    </source>
</evidence>
<dbReference type="AlphaFoldDB" id="A0A1Q8CMH1"/>
<dbReference type="SUPFAM" id="SSF56300">
    <property type="entry name" value="Metallo-dependent phosphatases"/>
    <property type="match status" value="1"/>
</dbReference>
<dbReference type="Proteomes" id="UP000185596">
    <property type="component" value="Unassembled WGS sequence"/>
</dbReference>
<accession>A0A1Q8CMH1</accession>
<protein>
    <submittedName>
        <fullName evidence="4">Phosphodiesterase</fullName>
    </submittedName>
</protein>
<dbReference type="Pfam" id="PF25077">
    <property type="entry name" value="DUF7800"/>
    <property type="match status" value="1"/>
</dbReference>
<name>A0A1Q8CMH1_9PSEU</name>
<dbReference type="EMBL" id="MSIE01000039">
    <property type="protein sequence ID" value="OLF15573.1"/>
    <property type="molecule type" value="Genomic_DNA"/>
</dbReference>
<feature type="domain" description="PhoD-like phosphatase metallophosphatase" evidence="2">
    <location>
        <begin position="138"/>
        <end position="458"/>
    </location>
</feature>